<accession>K9LR02</accession>
<dbReference type="EMBL" id="JQ991011">
    <property type="protein sequence ID" value="AFN21264.1"/>
    <property type="molecule type" value="Genomic_DNA"/>
</dbReference>
<organism evidence="1">
    <name type="scientific">Bombyx mori nuclear polyhedrosis virus</name>
    <name type="common">BmNPV</name>
    <dbReference type="NCBI Taxonomy" id="271108"/>
    <lineage>
        <taxon>Viruses</taxon>
        <taxon>Viruses incertae sedis</taxon>
        <taxon>Naldaviricetes</taxon>
        <taxon>Lefavirales</taxon>
        <taxon>Baculoviridae</taxon>
        <taxon>Alphabaculovirus</taxon>
        <taxon>Alphabaculovirus bomori</taxon>
    </lineage>
</organism>
<protein>
    <recommendedName>
        <fullName evidence="2">Ac19-like protein</fullName>
    </recommendedName>
</protein>
<evidence type="ECO:0000313" key="1">
    <source>
        <dbReference type="EMBL" id="AFN21264.1"/>
    </source>
</evidence>
<reference evidence="1" key="1">
    <citation type="submission" date="2012-04" db="EMBL/GenBank/DDBJ databases">
        <authorList>
            <person name="Zhang C.-X."/>
        </authorList>
    </citation>
    <scope>NUCLEOTIDE SEQUENCE</scope>
    <source>
        <strain evidence="1">Guangxi</strain>
    </source>
</reference>
<gene>
    <name evidence="1" type="ORF">Bmnpvguangxigp012</name>
</gene>
<reference evidence="1" key="2">
    <citation type="journal article" date="2013" name="Genomics">
        <title>Genomic diversity of Bombyx mori nucleopolyhedrovirus strains.</title>
        <authorList>
            <person name="Xu Y.P."/>
            <person name="Cheng R.L."/>
            <person name="Xi Y."/>
            <person name="Zhang C.X."/>
        </authorList>
    </citation>
    <scope>NUCLEOTIDE SEQUENCE</scope>
    <source>
        <strain evidence="1">Guangxi</strain>
    </source>
</reference>
<name>K9LR02_NPVBM</name>
<dbReference type="Pfam" id="PF07346">
    <property type="entry name" value="DUF1477"/>
    <property type="match status" value="1"/>
</dbReference>
<dbReference type="InterPro" id="IPR009946">
    <property type="entry name" value="AcMNPV_Orf4"/>
</dbReference>
<sequence length="111" mass="12563">MNSGGDDDATRLHYSNAHAKQTLATLFANRNHSSFYEYAITFVSTLLFKNNLNLMVACNLINTLINFEINVFGKSLLLSKFVNFCIANSDGVTIQHKMLTNVLSFLLEKYY</sequence>
<proteinExistence type="predicted"/>
<organismHost>
    <name type="scientific">Bombyx mori</name>
    <name type="common">Silk moth</name>
    <dbReference type="NCBI Taxonomy" id="7091"/>
</organismHost>
<evidence type="ECO:0008006" key="2">
    <source>
        <dbReference type="Google" id="ProtNLM"/>
    </source>
</evidence>